<evidence type="ECO:0000313" key="1">
    <source>
        <dbReference type="EMBL" id="MBU3158354.1"/>
    </source>
</evidence>
<gene>
    <name evidence="1" type="ORF">KPL37_01015</name>
</gene>
<accession>A0ABS6BPL8</accession>
<proteinExistence type="predicted"/>
<dbReference type="Proteomes" id="UP000776252">
    <property type="component" value="Unassembled WGS sequence"/>
</dbReference>
<reference evidence="1 2" key="1">
    <citation type="submission" date="2021-06" db="EMBL/GenBank/DDBJ databases">
        <title>Clostridia strains as spoilage organisms.</title>
        <authorList>
            <person name="Wambui J."/>
            <person name="Stephan R."/>
            <person name="Stevens M.J.A."/>
        </authorList>
    </citation>
    <scope>NUCLEOTIDE SEQUENCE [LARGE SCALE GENOMIC DNA]</scope>
    <source>
        <strain evidence="1 2">DSM 14204</strain>
    </source>
</reference>
<keyword evidence="2" id="KW-1185">Reference proteome</keyword>
<dbReference type="EMBL" id="JAHLDV010000002">
    <property type="protein sequence ID" value="MBU3158354.1"/>
    <property type="molecule type" value="Genomic_DNA"/>
</dbReference>
<comment type="caution">
    <text evidence="1">The sequence shown here is derived from an EMBL/GenBank/DDBJ whole genome shotgun (WGS) entry which is preliminary data.</text>
</comment>
<name>A0ABS6BPL8_9CLOT</name>
<sequence>MNFNEFIKFYSYKIKGLGSWQQYLEMRETIIKINVENSSIMSTDLGAISGLLFDIGICKISLDINCDTAIKLEKDKLEKALKKRHVEVHAKRLMDLSTSFHDTKCNLYLVAPDSREKEIIAQLRRLTFKNMNCRTLMLFL</sequence>
<evidence type="ECO:0000313" key="2">
    <source>
        <dbReference type="Proteomes" id="UP000776252"/>
    </source>
</evidence>
<dbReference type="RefSeq" id="WP_216145368.1">
    <property type="nucleotide sequence ID" value="NZ_JAHLDV010000002.1"/>
</dbReference>
<organism evidence="1 2">
    <name type="scientific">Clostridium frigoris</name>
    <dbReference type="NCBI Taxonomy" id="205327"/>
    <lineage>
        <taxon>Bacteria</taxon>
        <taxon>Bacillati</taxon>
        <taxon>Bacillota</taxon>
        <taxon>Clostridia</taxon>
        <taxon>Eubacteriales</taxon>
        <taxon>Clostridiaceae</taxon>
        <taxon>Clostridium</taxon>
    </lineage>
</organism>
<protein>
    <submittedName>
        <fullName evidence="1">Uncharacterized protein</fullName>
    </submittedName>
</protein>